<feature type="compositionally biased region" description="Basic and acidic residues" evidence="1">
    <location>
        <begin position="46"/>
        <end position="68"/>
    </location>
</feature>
<evidence type="ECO:0000256" key="1">
    <source>
        <dbReference type="SAM" id="MobiDB-lite"/>
    </source>
</evidence>
<reference evidence="2" key="1">
    <citation type="journal article" date="2021" name="Proc. Natl. Acad. Sci. U.S.A.">
        <title>A Catalog of Tens of Thousands of Viruses from Human Metagenomes Reveals Hidden Associations with Chronic Diseases.</title>
        <authorList>
            <person name="Tisza M.J."/>
            <person name="Buck C.B."/>
        </authorList>
    </citation>
    <scope>NUCLEOTIDE SEQUENCE</scope>
    <source>
        <strain evidence="2">Ctnaj7</strain>
    </source>
</reference>
<feature type="compositionally biased region" description="Acidic residues" evidence="1">
    <location>
        <begin position="69"/>
        <end position="81"/>
    </location>
</feature>
<dbReference type="EMBL" id="BK035305">
    <property type="protein sequence ID" value="DAG92321.1"/>
    <property type="molecule type" value="Genomic_DNA"/>
</dbReference>
<protein>
    <submittedName>
        <fullName evidence="2">Uncharacterized protein</fullName>
    </submittedName>
</protein>
<organism evidence="2">
    <name type="scientific">Ackermannviridae sp</name>
    <dbReference type="NCBI Taxonomy" id="2831612"/>
    <lineage>
        <taxon>Viruses</taxon>
        <taxon>Duplodnaviria</taxon>
        <taxon>Heunggongvirae</taxon>
        <taxon>Uroviricota</taxon>
        <taxon>Caudoviricetes</taxon>
        <taxon>Pantevenvirales</taxon>
        <taxon>Ackermannviridae</taxon>
    </lineage>
</organism>
<feature type="compositionally biased region" description="Acidic residues" evidence="1">
    <location>
        <begin position="88"/>
        <end position="116"/>
    </location>
</feature>
<evidence type="ECO:0000313" key="2">
    <source>
        <dbReference type="EMBL" id="DAG92321.1"/>
    </source>
</evidence>
<proteinExistence type="predicted"/>
<feature type="region of interest" description="Disordered" evidence="1">
    <location>
        <begin position="35"/>
        <end position="116"/>
    </location>
</feature>
<name>A0A8S5VMP7_9CAUD</name>
<sequence>MKIVKKIDDKHFLGEEDGEKVLLAVKDLDLEALAEALADEEDPEEEAPKKGKKEEHKKETKKPAKKEEPEDDDDDDDEYTWDDIKDMDYDELSELVDDEELEDIDVEDYDEDDEDEVEKLRVAIAKELDIEVPKKGKKGKK</sequence>
<accession>A0A8S5VMP7</accession>